<feature type="compositionally biased region" description="Acidic residues" evidence="3">
    <location>
        <begin position="902"/>
        <end position="918"/>
    </location>
</feature>
<dbReference type="CDD" id="cd11290">
    <property type="entry name" value="gelsolin_S1_like"/>
    <property type="match status" value="1"/>
</dbReference>
<keyword evidence="2" id="KW-0677">Repeat</keyword>
<dbReference type="PANTHER" id="PTHR11977:SF132">
    <property type="entry name" value="VILLIN HEADPIECE, VILLIN_GELSOLIN, ADF-H_GELSOLIN-LIKE DOMAIN PROTEIN-RELATED"/>
    <property type="match status" value="1"/>
</dbReference>
<dbReference type="PRINTS" id="PR00597">
    <property type="entry name" value="GELSOLIN"/>
</dbReference>
<dbReference type="PANTHER" id="PTHR11977">
    <property type="entry name" value="VILLIN"/>
    <property type="match status" value="1"/>
</dbReference>
<evidence type="ECO:0000313" key="6">
    <source>
        <dbReference type="Proteomes" id="UP000215914"/>
    </source>
</evidence>
<dbReference type="Proteomes" id="UP000215914">
    <property type="component" value="Chromosome 10"/>
</dbReference>
<evidence type="ECO:0000256" key="3">
    <source>
        <dbReference type="SAM" id="MobiDB-lite"/>
    </source>
</evidence>
<dbReference type="InterPro" id="IPR029006">
    <property type="entry name" value="ADF-H/Gelsolin-like_dom_sf"/>
</dbReference>
<dbReference type="CDD" id="cd11293">
    <property type="entry name" value="gelsolin_S4_like"/>
    <property type="match status" value="1"/>
</dbReference>
<protein>
    <submittedName>
        <fullName evidence="5">Putative villin headpiece, Villin/Gelsolin, ADF-H/Gelsolin-like domain protein</fullName>
    </submittedName>
</protein>
<dbReference type="GO" id="GO:0051014">
    <property type="term" value="P:actin filament severing"/>
    <property type="evidence" value="ECO:0000318"/>
    <property type="project" value="GO_Central"/>
</dbReference>
<evidence type="ECO:0000256" key="2">
    <source>
        <dbReference type="ARBA" id="ARBA00022737"/>
    </source>
</evidence>
<dbReference type="InterPro" id="IPR003128">
    <property type="entry name" value="Villin_headpiece"/>
</dbReference>
<dbReference type="SMART" id="SM00262">
    <property type="entry name" value="GEL"/>
    <property type="match status" value="6"/>
</dbReference>
<dbReference type="GO" id="GO:0051693">
    <property type="term" value="P:actin filament capping"/>
    <property type="evidence" value="ECO:0007669"/>
    <property type="project" value="UniProtKB-KW"/>
</dbReference>
<proteinExistence type="predicted"/>
<feature type="compositionally biased region" description="Polar residues" evidence="3">
    <location>
        <begin position="921"/>
        <end position="931"/>
    </location>
</feature>
<dbReference type="InterPro" id="IPR036886">
    <property type="entry name" value="Villin_headpiece_dom_sf"/>
</dbReference>
<dbReference type="InterPro" id="IPR007123">
    <property type="entry name" value="Gelsolin-like_dom"/>
</dbReference>
<reference evidence="6" key="1">
    <citation type="journal article" date="2017" name="Nature">
        <title>The sunflower genome provides insights into oil metabolism, flowering and Asterid evolution.</title>
        <authorList>
            <person name="Badouin H."/>
            <person name="Gouzy J."/>
            <person name="Grassa C.J."/>
            <person name="Murat F."/>
            <person name="Staton S.E."/>
            <person name="Cottret L."/>
            <person name="Lelandais-Briere C."/>
            <person name="Owens G.L."/>
            <person name="Carrere S."/>
            <person name="Mayjonade B."/>
            <person name="Legrand L."/>
            <person name="Gill N."/>
            <person name="Kane N.C."/>
            <person name="Bowers J.E."/>
            <person name="Hubner S."/>
            <person name="Bellec A."/>
            <person name="Berard A."/>
            <person name="Berges H."/>
            <person name="Blanchet N."/>
            <person name="Boniface M.C."/>
            <person name="Brunel D."/>
            <person name="Catrice O."/>
            <person name="Chaidir N."/>
            <person name="Claudel C."/>
            <person name="Donnadieu C."/>
            <person name="Faraut T."/>
            <person name="Fievet G."/>
            <person name="Helmstetter N."/>
            <person name="King M."/>
            <person name="Knapp S.J."/>
            <person name="Lai Z."/>
            <person name="Le Paslier M.C."/>
            <person name="Lippi Y."/>
            <person name="Lorenzon L."/>
            <person name="Mandel J.R."/>
            <person name="Marage G."/>
            <person name="Marchand G."/>
            <person name="Marquand E."/>
            <person name="Bret-Mestries E."/>
            <person name="Morien E."/>
            <person name="Nambeesan S."/>
            <person name="Nguyen T."/>
            <person name="Pegot-Espagnet P."/>
            <person name="Pouilly N."/>
            <person name="Raftis F."/>
            <person name="Sallet E."/>
            <person name="Schiex T."/>
            <person name="Thomas J."/>
            <person name="Vandecasteele C."/>
            <person name="Vares D."/>
            <person name="Vear F."/>
            <person name="Vautrin S."/>
            <person name="Crespi M."/>
            <person name="Mangin B."/>
            <person name="Burke J.M."/>
            <person name="Salse J."/>
            <person name="Munos S."/>
            <person name="Vincourt P."/>
            <person name="Rieseberg L.H."/>
            <person name="Langlade N.B."/>
        </authorList>
    </citation>
    <scope>NUCLEOTIDE SEQUENCE [LARGE SCALE GENOMIC DNA]</scope>
    <source>
        <strain evidence="6">cv. SF193</strain>
    </source>
</reference>
<evidence type="ECO:0000259" key="4">
    <source>
        <dbReference type="PROSITE" id="PS51089"/>
    </source>
</evidence>
<dbReference type="Pfam" id="PF00626">
    <property type="entry name" value="Gelsolin"/>
    <property type="match status" value="5"/>
</dbReference>
<gene>
    <name evidence="5" type="ORF">HannXRQ_Chr10g0296601</name>
</gene>
<keyword evidence="1" id="KW-0117">Actin capping</keyword>
<dbReference type="GO" id="GO:0051015">
    <property type="term" value="F:actin filament binding"/>
    <property type="evidence" value="ECO:0007669"/>
    <property type="project" value="InterPro"/>
</dbReference>
<feature type="compositionally biased region" description="Low complexity" evidence="3">
    <location>
        <begin position="842"/>
        <end position="854"/>
    </location>
</feature>
<dbReference type="SUPFAM" id="SSF47050">
    <property type="entry name" value="VHP, Villin headpiece domain"/>
    <property type="match status" value="1"/>
</dbReference>
<dbReference type="EMBL" id="CM007899">
    <property type="protein sequence ID" value="OTG11246.1"/>
    <property type="molecule type" value="Genomic_DNA"/>
</dbReference>
<dbReference type="Gene3D" id="3.40.20.10">
    <property type="entry name" value="Severin"/>
    <property type="match status" value="6"/>
</dbReference>
<accession>A0A251TKY9</accession>
<dbReference type="GO" id="GO:0007015">
    <property type="term" value="P:actin filament organization"/>
    <property type="evidence" value="ECO:0007669"/>
    <property type="project" value="UniProtKB-ARBA"/>
</dbReference>
<name>A0A251TKY9_HELAN</name>
<dbReference type="CDD" id="cd11288">
    <property type="entry name" value="gelsolin_S5_like"/>
    <property type="match status" value="1"/>
</dbReference>
<keyword evidence="6" id="KW-1185">Reference proteome</keyword>
<dbReference type="InterPro" id="IPR007122">
    <property type="entry name" value="Villin/Gelsolin"/>
</dbReference>
<dbReference type="FunFam" id="3.40.20.10:FF:000001">
    <property type="entry name" value="Gelsolin"/>
    <property type="match status" value="1"/>
</dbReference>
<evidence type="ECO:0000256" key="1">
    <source>
        <dbReference type="ARBA" id="ARBA00022467"/>
    </source>
</evidence>
<dbReference type="Pfam" id="PF02209">
    <property type="entry name" value="VHP"/>
    <property type="match status" value="1"/>
</dbReference>
<dbReference type="STRING" id="4232.A0A251TKY9"/>
<dbReference type="InParanoid" id="A0A251TKY9"/>
<dbReference type="Gene3D" id="1.10.950.10">
    <property type="entry name" value="Villin headpiece domain"/>
    <property type="match status" value="1"/>
</dbReference>
<dbReference type="SMART" id="SM00153">
    <property type="entry name" value="VHP"/>
    <property type="match status" value="1"/>
</dbReference>
<evidence type="ECO:0000313" key="5">
    <source>
        <dbReference type="EMBL" id="OTG11246.1"/>
    </source>
</evidence>
<sequence length="985" mass="109242">MWHERFEGFLLFVSKICAPCQLKFRSLHFRELVKKGIEIWRIENLQPVALPDSDYGRFYSGDSYIVLKTAGKAGAYKYDIHFWLGKDTSQDEAGTASMKAVELDVVLGSRAVQYRELQGHESSRFLSYFKPCLLPLEGGFSSGIKTPEDENYETRLYTCEGKRVARLKQVPFTQSSLNHDEIFILDTKDRIFQFNGANTNNNERSKALDVVQLLKDKYHEGNCTVAIVADDGKQPTEGSGLSGEFWALFGGFASIGKKTASENDIIPEKTPAKLYCIAGGQVQDVVGELSKSLLRTDKCYILYCGTHVFVWVGRATRLEDKKAAMQTAEEFIVNHNISKSTLVTRLMQSHETSSFKSNFGSWTTASTAAPFEEGRGKVAAMLKQQGGLLKGQTKPSPVEEEVPPLLPENGELEVWHIDGESKTPVPKEDIGKFYSGDCYICDYSYDVNDKKDHYLCCWIGKDSIQEDQTLASQQATSMFKSLKCKPVQGRVHQGKEPPQFVAIFQPMIVLKGGLSSGYKSYIADKGLKDETYNPDTSALIEISGTAMHNNKAIQVDVAATSLNSYGCFIAQTSSSVFTWHGNQSTAEQQQLTGKVVEYLKPGVTTKLAREGKESLAFWLAVGGKQSYDSKKVTQEVVREPHLFEISSKGKFEVEEVYNFEQDDLLAEDFMILDTHAEVIVWVGQSVDPKEKQNALEIGQKYVDLAASVDGLSPNVPLYRVQAGSEPCFFTTYFSWDPTKATVQANSFKKKAILLFGPGVIENYDNKPEVNKSGATQRASAMAALTSAFKSSTVTKPATTTAPRVFNRASQRAAAIAALSNVLTAERKGPLPDSPPGRQQKKNTSSEPSSPNTNSAIVDQVPATALAPAPDPAPDPAPVKSEEPENNEVSEAASETSEPNPETNEEESSVKETDEEEKACEDTQSTYSYDQLISKSTNPVTGIDFKKRETYLSPEEFEEVFKMTKEKFYELPRWKQDHIKKKVDLF</sequence>
<dbReference type="AlphaFoldDB" id="A0A251TKY9"/>
<feature type="region of interest" description="Disordered" evidence="3">
    <location>
        <begin position="824"/>
        <end position="931"/>
    </location>
</feature>
<dbReference type="PROSITE" id="PS51089">
    <property type="entry name" value="HP"/>
    <property type="match status" value="1"/>
</dbReference>
<organism evidence="5 6">
    <name type="scientific">Helianthus annuus</name>
    <name type="common">Common sunflower</name>
    <dbReference type="NCBI Taxonomy" id="4232"/>
    <lineage>
        <taxon>Eukaryota</taxon>
        <taxon>Viridiplantae</taxon>
        <taxon>Streptophyta</taxon>
        <taxon>Embryophyta</taxon>
        <taxon>Tracheophyta</taxon>
        <taxon>Spermatophyta</taxon>
        <taxon>Magnoliopsida</taxon>
        <taxon>eudicotyledons</taxon>
        <taxon>Gunneridae</taxon>
        <taxon>Pentapetalae</taxon>
        <taxon>asterids</taxon>
        <taxon>campanulids</taxon>
        <taxon>Asterales</taxon>
        <taxon>Asteraceae</taxon>
        <taxon>Asteroideae</taxon>
        <taxon>Heliantheae alliance</taxon>
        <taxon>Heliantheae</taxon>
        <taxon>Helianthus</taxon>
    </lineage>
</organism>
<feature type="domain" description="HP" evidence="4">
    <location>
        <begin position="920"/>
        <end position="985"/>
    </location>
</feature>
<dbReference type="CDD" id="cd11291">
    <property type="entry name" value="gelsolin_S6_like"/>
    <property type="match status" value="1"/>
</dbReference>
<dbReference type="SUPFAM" id="SSF55753">
    <property type="entry name" value="Actin depolymerizing proteins"/>
    <property type="match status" value="6"/>
</dbReference>